<dbReference type="InterPro" id="IPR036633">
    <property type="entry name" value="Prn/Lys/Arg_de-COase_C_sf"/>
</dbReference>
<evidence type="ECO:0000313" key="8">
    <source>
        <dbReference type="EMBL" id="RIX49302.1"/>
    </source>
</evidence>
<evidence type="ECO:0000313" key="9">
    <source>
        <dbReference type="Proteomes" id="UP000266482"/>
    </source>
</evidence>
<dbReference type="InterPro" id="IPR015424">
    <property type="entry name" value="PyrdxlP-dep_Trfase"/>
</dbReference>
<dbReference type="GO" id="GO:0008483">
    <property type="term" value="F:transaminase activity"/>
    <property type="evidence" value="ECO:0007669"/>
    <property type="project" value="UniProtKB-KW"/>
</dbReference>
<keyword evidence="8" id="KW-0032">Aminotransferase</keyword>
<dbReference type="Pfam" id="PF03711">
    <property type="entry name" value="OKR_DC_1_C"/>
    <property type="match status" value="1"/>
</dbReference>
<dbReference type="SUPFAM" id="SSF53383">
    <property type="entry name" value="PLP-dependent transferases"/>
    <property type="match status" value="1"/>
</dbReference>
<evidence type="ECO:0000256" key="4">
    <source>
        <dbReference type="ARBA" id="ARBA00022898"/>
    </source>
</evidence>
<dbReference type="Pfam" id="PF01276">
    <property type="entry name" value="OKR_DC_1"/>
    <property type="match status" value="1"/>
</dbReference>
<gene>
    <name evidence="8" type="ORF">D3P08_23510</name>
</gene>
<organism evidence="8 9">
    <name type="scientific">Paenibacillus nanensis</name>
    <dbReference type="NCBI Taxonomy" id="393251"/>
    <lineage>
        <taxon>Bacteria</taxon>
        <taxon>Bacillati</taxon>
        <taxon>Bacillota</taxon>
        <taxon>Bacilli</taxon>
        <taxon>Bacillales</taxon>
        <taxon>Paenibacillaceae</taxon>
        <taxon>Paenibacillus</taxon>
    </lineage>
</organism>
<dbReference type="InterPro" id="IPR000310">
    <property type="entry name" value="Orn/Lys/Arg_deCO2ase_major_dom"/>
</dbReference>
<feature type="domain" description="Orn/Lys/Arg decarboxylase C-terminal" evidence="7">
    <location>
        <begin position="429"/>
        <end position="476"/>
    </location>
</feature>
<accession>A0A3A1UQQ2</accession>
<keyword evidence="4" id="KW-0663">Pyridoxal phosphate</keyword>
<feature type="domain" description="Orn/Lys/Arg decarboxylases family 1 pyridoxal-P attachment site" evidence="6">
    <location>
        <begin position="8"/>
        <end position="309"/>
    </location>
</feature>
<keyword evidence="3" id="KW-0210">Decarboxylase</keyword>
<dbReference type="PANTHER" id="PTHR43277">
    <property type="entry name" value="ARGININE DECARBOXYLASE"/>
    <property type="match status" value="1"/>
</dbReference>
<dbReference type="InterPro" id="IPR008286">
    <property type="entry name" value="Prn/Lys/Arg_de-COase_C"/>
</dbReference>
<keyword evidence="9" id="KW-1185">Reference proteome</keyword>
<sequence length="508" mass="55848">MQQRLYAPIYHALFEHAQRKSVSFHVPGHHHGEALLYALQQMGLQSYDLLHHYAPIMELDLTELSSTDDLHHPEAAIKEAQQLAADCYGADETFFLVGGSTSGNLSLLLAVCDPGDLVIVQRNVHKSVLNGLALAGASAVFLAPEHEPITHLPVVPSIEQVEQALQKYPEAKAVFLTNPNYYGMGVTLEPYAEVCHRHGKPLLVDEAHGAHYGFHPQLPASAIRAGADGVVQSTHKTLPALTMGAMLHIRGGRIDRTKLKEALAMVQSSSPSFPIMASLDISRAIVGTLGPALYEHVLGAIRQFREWLAESRLIIASPDIPLTSSRRMIYDPLRLILTDARGILTGYELQRELEALGCYTEMADPSFVLLVSGPHAGDSALPRLKEALLQIHHKHQRQREEASSQRMVGINLKRFNTKELGMGEPVSFARERRKSRTMKRVPLREAENQLSGEMVIPYPPGIPIVYVGERLTAHHIETIIGLSEAGAKFQGAADESMNTIAILIEEIG</sequence>
<comment type="cofactor">
    <cofactor evidence="1">
        <name>pyridoxal 5'-phosphate</name>
        <dbReference type="ChEBI" id="CHEBI:597326"/>
    </cofactor>
</comment>
<comment type="similarity">
    <text evidence="2">Belongs to the Orn/Lys/Arg decarboxylase class-I family.</text>
</comment>
<evidence type="ECO:0000256" key="3">
    <source>
        <dbReference type="ARBA" id="ARBA00022793"/>
    </source>
</evidence>
<dbReference type="AlphaFoldDB" id="A0A3A1UQQ2"/>
<dbReference type="InterPro" id="IPR052357">
    <property type="entry name" value="Orn_Lys_Arg_decarboxylase-I"/>
</dbReference>
<evidence type="ECO:0000259" key="7">
    <source>
        <dbReference type="Pfam" id="PF03711"/>
    </source>
</evidence>
<proteinExistence type="inferred from homology"/>
<dbReference type="InterPro" id="IPR015421">
    <property type="entry name" value="PyrdxlP-dep_Trfase_major"/>
</dbReference>
<reference evidence="8 9" key="1">
    <citation type="submission" date="2018-09" db="EMBL/GenBank/DDBJ databases">
        <title>Paenibacillus aracenensis nov. sp. isolated from a cave in southern Spain.</title>
        <authorList>
            <person name="Jurado V."/>
            <person name="Gutierrez-Patricio S."/>
            <person name="Gonzalez-Pimentel J.L."/>
            <person name="Miller A.Z."/>
            <person name="Laiz L."/>
            <person name="Saiz-Jimenez C."/>
        </authorList>
    </citation>
    <scope>NUCLEOTIDE SEQUENCE [LARGE SCALE GENOMIC DNA]</scope>
    <source>
        <strain evidence="8 9">DSM 22867</strain>
    </source>
</reference>
<name>A0A3A1UQQ2_9BACL</name>
<dbReference type="EMBL" id="QXQA01000019">
    <property type="protein sequence ID" value="RIX49302.1"/>
    <property type="molecule type" value="Genomic_DNA"/>
</dbReference>
<dbReference type="CDD" id="cd00615">
    <property type="entry name" value="Orn_deC_like"/>
    <property type="match status" value="1"/>
</dbReference>
<comment type="caution">
    <text evidence="8">The sequence shown here is derived from an EMBL/GenBank/DDBJ whole genome shotgun (WGS) entry which is preliminary data.</text>
</comment>
<keyword evidence="8" id="KW-0808">Transferase</keyword>
<dbReference type="PANTHER" id="PTHR43277:SF3">
    <property type="entry name" value="DECARBOXYLASE, PUTATIVE-RELATED"/>
    <property type="match status" value="1"/>
</dbReference>
<dbReference type="SUPFAM" id="SSF55904">
    <property type="entry name" value="Ornithine decarboxylase C-terminal domain"/>
    <property type="match status" value="1"/>
</dbReference>
<evidence type="ECO:0000256" key="1">
    <source>
        <dbReference type="ARBA" id="ARBA00001933"/>
    </source>
</evidence>
<evidence type="ECO:0000256" key="5">
    <source>
        <dbReference type="ARBA" id="ARBA00023239"/>
    </source>
</evidence>
<dbReference type="Gene3D" id="3.40.640.10">
    <property type="entry name" value="Type I PLP-dependent aspartate aminotransferase-like (Major domain)"/>
    <property type="match status" value="1"/>
</dbReference>
<evidence type="ECO:0000259" key="6">
    <source>
        <dbReference type="Pfam" id="PF01276"/>
    </source>
</evidence>
<dbReference type="OrthoDB" id="9815233at2"/>
<dbReference type="Proteomes" id="UP000266482">
    <property type="component" value="Unassembled WGS sequence"/>
</dbReference>
<dbReference type="RefSeq" id="WP_119602577.1">
    <property type="nucleotide sequence ID" value="NZ_QXQA01000019.1"/>
</dbReference>
<keyword evidence="5" id="KW-0456">Lyase</keyword>
<protein>
    <submittedName>
        <fullName evidence="8">Aminotransferase class I/II-fold pyridoxal phosphate-dependent enzyme</fullName>
    </submittedName>
</protein>
<dbReference type="GO" id="GO:0016831">
    <property type="term" value="F:carboxy-lyase activity"/>
    <property type="evidence" value="ECO:0007669"/>
    <property type="project" value="UniProtKB-KW"/>
</dbReference>
<evidence type="ECO:0000256" key="2">
    <source>
        <dbReference type="ARBA" id="ARBA00010671"/>
    </source>
</evidence>
<dbReference type="Gene3D" id="3.90.105.10">
    <property type="entry name" value="Molybdopterin biosynthesis moea protein, domain 2"/>
    <property type="match status" value="1"/>
</dbReference>